<dbReference type="GO" id="GO:0140359">
    <property type="term" value="F:ABC-type transporter activity"/>
    <property type="evidence" value="ECO:0007669"/>
    <property type="project" value="InterPro"/>
</dbReference>
<evidence type="ECO:0000259" key="9">
    <source>
        <dbReference type="PROSITE" id="PS50893"/>
    </source>
</evidence>
<dbReference type="InterPro" id="IPR003439">
    <property type="entry name" value="ABC_transporter-like_ATP-bd"/>
</dbReference>
<reference evidence="11 12" key="1">
    <citation type="journal article" date="2019" name="Emerg. Microbes Infect.">
        <title>Comprehensive subspecies identification of 175 nontuberculous mycobacteria species based on 7547 genomic profiles.</title>
        <authorList>
            <person name="Matsumoto Y."/>
            <person name="Kinjo T."/>
            <person name="Motooka D."/>
            <person name="Nabeya D."/>
            <person name="Jung N."/>
            <person name="Uechi K."/>
            <person name="Horii T."/>
            <person name="Iida T."/>
            <person name="Fujita J."/>
            <person name="Nakamura S."/>
        </authorList>
    </citation>
    <scope>NUCLEOTIDE SEQUENCE [LARGE SCALE GENOMIC DNA]</scope>
    <source>
        <strain evidence="11 12">JCM 17899</strain>
    </source>
</reference>
<dbReference type="InterPro" id="IPR011527">
    <property type="entry name" value="ABC1_TM_dom"/>
</dbReference>
<dbReference type="PROSITE" id="PS50893">
    <property type="entry name" value="ABC_TRANSPORTER_2"/>
    <property type="match status" value="1"/>
</dbReference>
<gene>
    <name evidence="11" type="ORF">MSEDJ_41710</name>
</gene>
<dbReference type="PROSITE" id="PS00211">
    <property type="entry name" value="ABC_TRANSPORTER_1"/>
    <property type="match status" value="1"/>
</dbReference>
<evidence type="ECO:0000256" key="3">
    <source>
        <dbReference type="ARBA" id="ARBA00022692"/>
    </source>
</evidence>
<evidence type="ECO:0000313" key="12">
    <source>
        <dbReference type="Proteomes" id="UP000467193"/>
    </source>
</evidence>
<dbReference type="GO" id="GO:0005524">
    <property type="term" value="F:ATP binding"/>
    <property type="evidence" value="ECO:0007669"/>
    <property type="project" value="UniProtKB-KW"/>
</dbReference>
<dbReference type="CDD" id="cd03223">
    <property type="entry name" value="ABCD_peroxisomal_ALDP"/>
    <property type="match status" value="1"/>
</dbReference>
<dbReference type="PANTHER" id="PTHR11384">
    <property type="entry name" value="ATP-BINDING CASSETTE, SUB-FAMILY D MEMBER"/>
    <property type="match status" value="1"/>
</dbReference>
<dbReference type="RefSeq" id="WP_163799308.1">
    <property type="nucleotide sequence ID" value="NZ_AP022588.1"/>
</dbReference>
<organism evidence="11 12">
    <name type="scientific">Mycolicibacterium sediminis</name>
    <dbReference type="NCBI Taxonomy" id="1286180"/>
    <lineage>
        <taxon>Bacteria</taxon>
        <taxon>Bacillati</taxon>
        <taxon>Actinomycetota</taxon>
        <taxon>Actinomycetes</taxon>
        <taxon>Mycobacteriales</taxon>
        <taxon>Mycobacteriaceae</taxon>
        <taxon>Mycolicibacterium</taxon>
    </lineage>
</organism>
<feature type="domain" description="ABC transmembrane type-1" evidence="10">
    <location>
        <begin position="174"/>
        <end position="391"/>
    </location>
</feature>
<dbReference type="KEGG" id="msei:MSEDJ_41710"/>
<dbReference type="GO" id="GO:0016887">
    <property type="term" value="F:ATP hydrolysis activity"/>
    <property type="evidence" value="ECO:0007669"/>
    <property type="project" value="InterPro"/>
</dbReference>
<accession>A0A7I7QUZ0</accession>
<keyword evidence="4" id="KW-0547">Nucleotide-binding</keyword>
<dbReference type="InterPro" id="IPR017871">
    <property type="entry name" value="ABC_transporter-like_CS"/>
</dbReference>
<evidence type="ECO:0000313" key="11">
    <source>
        <dbReference type="EMBL" id="BBY30075.1"/>
    </source>
</evidence>
<dbReference type="AlphaFoldDB" id="A0A7I7QUZ0"/>
<dbReference type="PANTHER" id="PTHR11384:SF59">
    <property type="entry name" value="LYSOSOMAL COBALAMIN TRANSPORTER ABCD4"/>
    <property type="match status" value="1"/>
</dbReference>
<keyword evidence="6 8" id="KW-1133">Transmembrane helix</keyword>
<evidence type="ECO:0000256" key="5">
    <source>
        <dbReference type="ARBA" id="ARBA00022840"/>
    </source>
</evidence>
<evidence type="ECO:0000256" key="1">
    <source>
        <dbReference type="ARBA" id="ARBA00004651"/>
    </source>
</evidence>
<dbReference type="Pfam" id="PF00005">
    <property type="entry name" value="ABC_tran"/>
    <property type="match status" value="1"/>
</dbReference>
<evidence type="ECO:0000259" key="10">
    <source>
        <dbReference type="PROSITE" id="PS50929"/>
    </source>
</evidence>
<feature type="domain" description="ABC transporter" evidence="9">
    <location>
        <begin position="424"/>
        <end position="642"/>
    </location>
</feature>
<feature type="transmembrane region" description="Helical" evidence="8">
    <location>
        <begin position="212"/>
        <end position="235"/>
    </location>
</feature>
<comment type="subcellular location">
    <subcellularLocation>
        <location evidence="1">Cell membrane</location>
        <topology evidence="1">Multi-pass membrane protein</topology>
    </subcellularLocation>
</comment>
<dbReference type="InterPro" id="IPR003593">
    <property type="entry name" value="AAA+_ATPase"/>
</dbReference>
<dbReference type="InterPro" id="IPR036640">
    <property type="entry name" value="ABC1_TM_sf"/>
</dbReference>
<feature type="transmembrane region" description="Helical" evidence="8">
    <location>
        <begin position="63"/>
        <end position="82"/>
    </location>
</feature>
<dbReference type="SUPFAM" id="SSF90123">
    <property type="entry name" value="ABC transporter transmembrane region"/>
    <property type="match status" value="1"/>
</dbReference>
<evidence type="ECO:0000256" key="4">
    <source>
        <dbReference type="ARBA" id="ARBA00022741"/>
    </source>
</evidence>
<dbReference type="SUPFAM" id="SSF52540">
    <property type="entry name" value="P-loop containing nucleoside triphosphate hydrolases"/>
    <property type="match status" value="1"/>
</dbReference>
<dbReference type="InterPro" id="IPR027417">
    <property type="entry name" value="P-loop_NTPase"/>
</dbReference>
<name>A0A7I7QUZ0_9MYCO</name>
<protein>
    <submittedName>
        <fullName evidence="11">ABC transporter permease</fullName>
    </submittedName>
</protein>
<dbReference type="InterPro" id="IPR050835">
    <property type="entry name" value="ABC_transporter_sub-D"/>
</dbReference>
<feature type="transmembrane region" description="Helical" evidence="8">
    <location>
        <begin position="247"/>
        <end position="266"/>
    </location>
</feature>
<dbReference type="EMBL" id="AP022588">
    <property type="protein sequence ID" value="BBY30075.1"/>
    <property type="molecule type" value="Genomic_DNA"/>
</dbReference>
<keyword evidence="12" id="KW-1185">Reference proteome</keyword>
<evidence type="ECO:0000256" key="2">
    <source>
        <dbReference type="ARBA" id="ARBA00022448"/>
    </source>
</evidence>
<proteinExistence type="predicted"/>
<dbReference type="SMART" id="SM00382">
    <property type="entry name" value="AAA"/>
    <property type="match status" value="1"/>
</dbReference>
<dbReference type="GO" id="GO:0005886">
    <property type="term" value="C:plasma membrane"/>
    <property type="evidence" value="ECO:0007669"/>
    <property type="project" value="UniProtKB-SubCell"/>
</dbReference>
<dbReference type="PROSITE" id="PS50929">
    <property type="entry name" value="ABC_TM1F"/>
    <property type="match status" value="1"/>
</dbReference>
<evidence type="ECO:0000256" key="7">
    <source>
        <dbReference type="ARBA" id="ARBA00023136"/>
    </source>
</evidence>
<sequence length="642" mass="70429">MEMFTPSLDWGSEVLGSLRWVAKAWLISAVATTTVLALVARFTTWGRQFWRTTGAYFVGRQSIPVWALLGVLLLSVLVSVRMDVLFSYYANDQFTALQVAFEGGGAGDDAVRASGVRGFWRSIAIFLVLVTADIVRTVGDVYLMQMFIVRWRVWLTRRLTGDWLDGGAYYRGRFLDAPIDNPDQRIQQDVDVFTTGTGPETNTPTVGTAQTLLFGSVYAVVSVVSFTPILWNLAGPWTILGITVPKALFWMALLYVAVTTVVAIWIGRPIIGLSFRNESTNAAFRYALVRVRDAAESIGFYRGERVERVTLAERFARVIANYRRLVVRGVAFLGWNRSVSQLIDPLPLIVQAPRLFAGELSLGDVTQSSSAFASVASSLSFFRAVYDAFAGYRAAIIRLDGLVTANEAARALPRLTVEASDDGVELADVTVTSPTGMRLADDLELVLPRGDSLVITGRSGTGKTTLLRSIAQLWPHATGTVRLPGDGPDSAGSMFLSQLPYAPLGELRDVVCYPAARDAYGDDAIRDALRAVTLGHLAGRLDDRAEWSFVLSPGEQQRIAFARVLLAAPRAVFLDEATSALDEGQEFELYETLRRRLPDCVVVSVGHRPAVERHHRRRLELLGDGAWNLTSLSPVTDPGEQT</sequence>
<evidence type="ECO:0000256" key="6">
    <source>
        <dbReference type="ARBA" id="ARBA00022989"/>
    </source>
</evidence>
<dbReference type="Pfam" id="PF06472">
    <property type="entry name" value="ABC_membrane_2"/>
    <property type="match status" value="1"/>
</dbReference>
<dbReference type="Proteomes" id="UP000467193">
    <property type="component" value="Chromosome"/>
</dbReference>
<keyword evidence="2" id="KW-0813">Transport</keyword>
<keyword evidence="3 8" id="KW-0812">Transmembrane</keyword>
<dbReference type="Gene3D" id="3.40.50.300">
    <property type="entry name" value="P-loop containing nucleotide triphosphate hydrolases"/>
    <property type="match status" value="1"/>
</dbReference>
<feature type="transmembrane region" description="Helical" evidence="8">
    <location>
        <begin position="20"/>
        <end position="42"/>
    </location>
</feature>
<evidence type="ECO:0000256" key="8">
    <source>
        <dbReference type="SAM" id="Phobius"/>
    </source>
</evidence>
<dbReference type="Gene3D" id="1.20.1560.10">
    <property type="entry name" value="ABC transporter type 1, transmembrane domain"/>
    <property type="match status" value="1"/>
</dbReference>
<keyword evidence="5" id="KW-0067">ATP-binding</keyword>
<keyword evidence="7 8" id="KW-0472">Membrane</keyword>